<evidence type="ECO:0000313" key="2">
    <source>
        <dbReference type="EMBL" id="PWK08897.1"/>
    </source>
</evidence>
<organism evidence="2 3">
    <name type="scientific">Psychrobacter immobilis</name>
    <dbReference type="NCBI Taxonomy" id="498"/>
    <lineage>
        <taxon>Bacteria</taxon>
        <taxon>Pseudomonadati</taxon>
        <taxon>Pseudomonadota</taxon>
        <taxon>Gammaproteobacteria</taxon>
        <taxon>Moraxellales</taxon>
        <taxon>Moraxellaceae</taxon>
        <taxon>Psychrobacter</taxon>
    </lineage>
</organism>
<comment type="caution">
    <text evidence="2">The sequence shown here is derived from an EMBL/GenBank/DDBJ whole genome shotgun (WGS) entry which is preliminary data.</text>
</comment>
<dbReference type="AlphaFoldDB" id="A0A2V1ZTS3"/>
<dbReference type="RefSeq" id="WP_109591881.1">
    <property type="nucleotide sequence ID" value="NZ_QGGM01000012.1"/>
</dbReference>
<dbReference type="GeneID" id="60255764"/>
<name>A0A2V1ZTS3_PSYIM</name>
<keyword evidence="3" id="KW-1185">Reference proteome</keyword>
<reference evidence="2 3" key="1">
    <citation type="submission" date="2018-05" db="EMBL/GenBank/DDBJ databases">
        <title>Genomic Encyclopedia of Type Strains, Phase IV (KMG-IV): sequencing the most valuable type-strain genomes for metagenomic binning, comparative biology and taxonomic classification.</title>
        <authorList>
            <person name="Goeker M."/>
        </authorList>
    </citation>
    <scope>NUCLEOTIDE SEQUENCE [LARGE SCALE GENOMIC DNA]</scope>
    <source>
        <strain evidence="2 3">DSM 7229</strain>
    </source>
</reference>
<keyword evidence="1" id="KW-1133">Transmembrane helix</keyword>
<feature type="transmembrane region" description="Helical" evidence="1">
    <location>
        <begin position="610"/>
        <end position="632"/>
    </location>
</feature>
<protein>
    <recommendedName>
        <fullName evidence="4">Pentapeptide repeat protein</fullName>
    </recommendedName>
</protein>
<evidence type="ECO:0000313" key="3">
    <source>
        <dbReference type="Proteomes" id="UP000245655"/>
    </source>
</evidence>
<accession>A0A2V1ZTS3</accession>
<keyword evidence="1" id="KW-0812">Transmembrane</keyword>
<proteinExistence type="predicted"/>
<sequence>MSSSTKEPTHKECGKFEMCKNPVFENTGACALHCLDEKIENTNSYLSEFHNLFMGYLFEKIKNINSIKSSNDYQKLIKTTALSSIRLEGLRFGSFKDNNDLKSVINDSDLLIEDIFFPESINGYIIKEFQKVYFKNCIFRENLAFDKSCIFYSSCIFYEKIEIKADTEYLYTKDKKDIGYSPVISSPNEDEYKYKECVFESDVSIIGQKKINYIYYRLFRNCDFKKNINIDNVKVRSYFITISDIFEYIKIIDGKYGYEDLICKYKNIYSFNDLSIKNCNFDSSFKINGIDIDYIEKNKKIMDNYNKGLSNEIKGIFSINSLIIEETKFDEKFELKNCIVKNINFEDSNIKGIFDVYKSSFIKAKFYKSIFEEFAAFEYVIFGDSLIENRTDFIYVTFKDFSNFRDTHFKSGLSFSRANLKQEPNFLNTKINTEYTDRETFRIIKNSFDDVGNKLEANKFFAEEMKAYKKELDEIKLKEIEYIKSIKENDRDIKYKKNEKYKESRRSRWVFNANNFISEFGENYLRPIFILTISVVVYTVITLWNKYYFKKNPYFTSWDWLNNASWSKWYFESHEYFLSCEGFDIFSGFWNELAINILPFRVFIKDRNGIEFISLFFYIWFAILIWQIIIAVKRHTQR</sequence>
<feature type="transmembrane region" description="Helical" evidence="1">
    <location>
        <begin position="524"/>
        <end position="544"/>
    </location>
</feature>
<keyword evidence="1" id="KW-0472">Membrane</keyword>
<gene>
    <name evidence="2" type="ORF">C8D84_11235</name>
</gene>
<evidence type="ECO:0008006" key="4">
    <source>
        <dbReference type="Google" id="ProtNLM"/>
    </source>
</evidence>
<dbReference type="Proteomes" id="UP000245655">
    <property type="component" value="Unassembled WGS sequence"/>
</dbReference>
<evidence type="ECO:0000256" key="1">
    <source>
        <dbReference type="SAM" id="Phobius"/>
    </source>
</evidence>
<dbReference type="EMBL" id="QGGM01000012">
    <property type="protein sequence ID" value="PWK08897.1"/>
    <property type="molecule type" value="Genomic_DNA"/>
</dbReference>